<comment type="caution">
    <text evidence="1">The sequence shown here is derived from an EMBL/GenBank/DDBJ whole genome shotgun (WGS) entry which is preliminary data.</text>
</comment>
<dbReference type="InterPro" id="IPR029063">
    <property type="entry name" value="SAM-dependent_MTases_sf"/>
</dbReference>
<dbReference type="Proteomes" id="UP000222564">
    <property type="component" value="Unassembled WGS sequence"/>
</dbReference>
<name>A0A2C6MDY5_9FIRM</name>
<dbReference type="Gene3D" id="3.40.50.150">
    <property type="entry name" value="Vaccinia Virus protein VP39"/>
    <property type="match status" value="1"/>
</dbReference>
<evidence type="ECO:0000313" key="2">
    <source>
        <dbReference type="Proteomes" id="UP000222564"/>
    </source>
</evidence>
<protein>
    <recommendedName>
        <fullName evidence="3">O-methyltransferase domain-containing protein</fullName>
    </recommendedName>
</protein>
<dbReference type="EMBL" id="AWQQ01000079">
    <property type="protein sequence ID" value="PHJ37794.1"/>
    <property type="molecule type" value="Genomic_DNA"/>
</dbReference>
<gene>
    <name evidence="1" type="ORF">P378_13795</name>
</gene>
<dbReference type="SUPFAM" id="SSF53335">
    <property type="entry name" value="S-adenosyl-L-methionine-dependent methyltransferases"/>
    <property type="match status" value="1"/>
</dbReference>
<dbReference type="AlphaFoldDB" id="A0A2C6MDY5"/>
<organism evidence="1 2">
    <name type="scientific">Desulforamulus profundi</name>
    <dbReference type="NCBI Taxonomy" id="1383067"/>
    <lineage>
        <taxon>Bacteria</taxon>
        <taxon>Bacillati</taxon>
        <taxon>Bacillota</taxon>
        <taxon>Clostridia</taxon>
        <taxon>Eubacteriales</taxon>
        <taxon>Peptococcaceae</taxon>
        <taxon>Desulforamulus</taxon>
    </lineage>
</organism>
<reference evidence="1 2" key="1">
    <citation type="submission" date="2013-09" db="EMBL/GenBank/DDBJ databases">
        <title>Biodegradation of hydrocarbons in the deep terrestrial subsurface : characterization of a microbial consortium composed of two Desulfotomaculum species originating from a deep geological formation.</title>
        <authorList>
            <person name="Aullo T."/>
            <person name="Berlendis S."/>
            <person name="Lascourreges J.-F."/>
            <person name="Dessort D."/>
            <person name="Saint-Laurent S."/>
            <person name="Schraauwers B."/>
            <person name="Mas J."/>
            <person name="Magot M."/>
            <person name="Ranchou-Peyruse A."/>
        </authorList>
    </citation>
    <scope>NUCLEOTIDE SEQUENCE [LARGE SCALE GENOMIC DNA]</scope>
    <source>
        <strain evidence="1 2">Bs107</strain>
    </source>
</reference>
<sequence>MLFKRVHNVLGPGGRIAIMDFVRGISPRAELFGVNMLVNTKTGGTWTLQQYTDWLNQASFTGMETYTLGDRQVITAHREYQQIFAN</sequence>
<dbReference type="RefSeq" id="WP_099083452.1">
    <property type="nucleotide sequence ID" value="NZ_AWQQ01000079.1"/>
</dbReference>
<evidence type="ECO:0008006" key="3">
    <source>
        <dbReference type="Google" id="ProtNLM"/>
    </source>
</evidence>
<accession>A0A2C6MDY5</accession>
<keyword evidence="2" id="KW-1185">Reference proteome</keyword>
<evidence type="ECO:0000313" key="1">
    <source>
        <dbReference type="EMBL" id="PHJ37794.1"/>
    </source>
</evidence>
<proteinExistence type="predicted"/>